<evidence type="ECO:0000256" key="1">
    <source>
        <dbReference type="SAM" id="SignalP"/>
    </source>
</evidence>
<dbReference type="EMBL" id="JACRVF010000003">
    <property type="protein sequence ID" value="MBC5993753.1"/>
    <property type="molecule type" value="Genomic_DNA"/>
</dbReference>
<evidence type="ECO:0008006" key="4">
    <source>
        <dbReference type="Google" id="ProtNLM"/>
    </source>
</evidence>
<keyword evidence="3" id="KW-1185">Reference proteome</keyword>
<proteinExistence type="predicted"/>
<evidence type="ECO:0000313" key="2">
    <source>
        <dbReference type="EMBL" id="MBC5993753.1"/>
    </source>
</evidence>
<feature type="signal peptide" evidence="1">
    <location>
        <begin position="1"/>
        <end position="21"/>
    </location>
</feature>
<gene>
    <name evidence="2" type="ORF">H8S84_12980</name>
</gene>
<feature type="chain" id="PRO_5037595059" description="DUF3828 domain-containing protein" evidence="1">
    <location>
        <begin position="22"/>
        <end position="168"/>
    </location>
</feature>
<accession>A0A923N7Q6</accession>
<evidence type="ECO:0000313" key="3">
    <source>
        <dbReference type="Proteomes" id="UP000603640"/>
    </source>
</evidence>
<comment type="caution">
    <text evidence="2">The sequence shown here is derived from an EMBL/GenBank/DDBJ whole genome shotgun (WGS) entry which is preliminary data.</text>
</comment>
<sequence length="168" mass="19502">MTKKTTLLLIILLCATMSAFAQKSFEEWNKNYNSINLTEILKYEQEYADSIDVTLGKSNYYTRIAKYRFMATYLGESRTVDTGVMRSMLNVFKLFGGDTEAIKNDVKSEYLFQVGDITFWAPIQSQLEKPLKKEVKKGESVRLYCLFLNEHSSNGLYNSFLISEFYKH</sequence>
<protein>
    <recommendedName>
        <fullName evidence="4">DUF3828 domain-containing protein</fullName>
    </recommendedName>
</protein>
<keyword evidence="1" id="KW-0732">Signal</keyword>
<organism evidence="2 3">
    <name type="scientific">Pontibacter cellulosilyticus</name>
    <dbReference type="NCBI Taxonomy" id="1720253"/>
    <lineage>
        <taxon>Bacteria</taxon>
        <taxon>Pseudomonadati</taxon>
        <taxon>Bacteroidota</taxon>
        <taxon>Cytophagia</taxon>
        <taxon>Cytophagales</taxon>
        <taxon>Hymenobacteraceae</taxon>
        <taxon>Pontibacter</taxon>
    </lineage>
</organism>
<dbReference type="RefSeq" id="WP_187067758.1">
    <property type="nucleotide sequence ID" value="NZ_JACRVF010000003.1"/>
</dbReference>
<dbReference type="Proteomes" id="UP000603640">
    <property type="component" value="Unassembled WGS sequence"/>
</dbReference>
<dbReference type="AlphaFoldDB" id="A0A923N7Q6"/>
<reference evidence="2" key="1">
    <citation type="submission" date="2020-08" db="EMBL/GenBank/DDBJ databases">
        <title>Pontibacter sp. SD6 16S ribosomal RNA gene Genome sequencing and assembly.</title>
        <authorList>
            <person name="Kang M."/>
        </authorList>
    </citation>
    <scope>NUCLEOTIDE SEQUENCE</scope>
    <source>
        <strain evidence="2">SD6</strain>
    </source>
</reference>
<name>A0A923N7Q6_9BACT</name>